<dbReference type="PROSITE" id="PS51831">
    <property type="entry name" value="HD"/>
    <property type="match status" value="1"/>
</dbReference>
<dbReference type="Gene3D" id="1.10.3210.50">
    <property type="match status" value="1"/>
</dbReference>
<protein>
    <submittedName>
        <fullName evidence="2">HD domain-containing protein</fullName>
    </submittedName>
</protein>
<evidence type="ECO:0000259" key="1">
    <source>
        <dbReference type="PROSITE" id="PS51831"/>
    </source>
</evidence>
<dbReference type="InterPro" id="IPR006674">
    <property type="entry name" value="HD_domain"/>
</dbReference>
<name>A0A9Y1BMR6_9ARCH</name>
<dbReference type="SUPFAM" id="SSF109604">
    <property type="entry name" value="HD-domain/PDEase-like"/>
    <property type="match status" value="1"/>
</dbReference>
<accession>A0A9Y1BMR6</accession>
<dbReference type="PANTHER" id="PTHR33594">
    <property type="entry name" value="SUPERFAMILY HYDROLASE, PUTATIVE (AFU_ORTHOLOGUE AFUA_1G03035)-RELATED"/>
    <property type="match status" value="1"/>
</dbReference>
<reference evidence="2" key="1">
    <citation type="journal article" date="2022" name="Nat. Microbiol.">
        <title>Unique mobile elements and scalable gene flow at the prokaryote-eukaryote boundary revealed by circularized Asgard archaea genomes.</title>
        <authorList>
            <person name="Wu F."/>
            <person name="Speth D.R."/>
            <person name="Philosof A."/>
            <person name="Cremiere A."/>
            <person name="Narayanan A."/>
            <person name="Barco R.A."/>
            <person name="Connon S.A."/>
            <person name="Amend J.P."/>
            <person name="Antoshechkin I.A."/>
            <person name="Orphan V.J."/>
        </authorList>
    </citation>
    <scope>NUCLEOTIDE SEQUENCE</scope>
    <source>
        <strain evidence="2">PM71</strain>
    </source>
</reference>
<sequence>MISHYKAKYIKDYSLFLKIFKEGYSFVSSKLDNDSSTHSLEHTIRVIDLCYSIGVKLHVFLDVCLLSALFHDVARPEESKTGECHAEMGSKIAFDFLSERGFPDLAEEVRVNILEHRFSKSREPTSIEGKILQDADMLDALGSIGLFRVISFSLEHNRDIDEMLLHFDDKLFLLPSRMHFCFTKRLARRRLKILKQFYNQIKDETSFSITQGLIGN</sequence>
<dbReference type="EMBL" id="CP084166">
    <property type="protein sequence ID" value="UJG41737.1"/>
    <property type="molecule type" value="Genomic_DNA"/>
</dbReference>
<dbReference type="CDD" id="cd00077">
    <property type="entry name" value="HDc"/>
    <property type="match status" value="1"/>
</dbReference>
<dbReference type="Proteomes" id="UP001201020">
    <property type="component" value="Chromosome"/>
</dbReference>
<dbReference type="SMART" id="SM00471">
    <property type="entry name" value="HDc"/>
    <property type="match status" value="1"/>
</dbReference>
<feature type="domain" description="HD" evidence="1">
    <location>
        <begin position="39"/>
        <end position="141"/>
    </location>
</feature>
<organism evidence="2">
    <name type="scientific">Candidatus Heimdallarchaeum aukensis</name>
    <dbReference type="NCBI Taxonomy" id="2876573"/>
    <lineage>
        <taxon>Archaea</taxon>
        <taxon>Promethearchaeati</taxon>
        <taxon>Candidatus Heimdallarchaeota</taxon>
        <taxon>Candidatus Heimdallarchaeia (ex Rinke et al. 2021) (nom. nud.)</taxon>
        <taxon>Candidatus Heimdallarchaeales</taxon>
        <taxon>Candidatus Heimdallarchaeaceae</taxon>
        <taxon>Candidatus Heimdallarchaeum</taxon>
    </lineage>
</organism>
<evidence type="ECO:0000313" key="2">
    <source>
        <dbReference type="EMBL" id="UJG41737.1"/>
    </source>
</evidence>
<dbReference type="AlphaFoldDB" id="A0A9Y1BMR6"/>
<gene>
    <name evidence="2" type="ORF">K9W45_04545</name>
</gene>
<proteinExistence type="predicted"/>
<dbReference type="InterPro" id="IPR003607">
    <property type="entry name" value="HD/PDEase_dom"/>
</dbReference>
<dbReference type="Pfam" id="PF01966">
    <property type="entry name" value="HD"/>
    <property type="match status" value="1"/>
</dbReference>
<dbReference type="PANTHER" id="PTHR33594:SF1">
    <property type="entry name" value="HD_PDEASE DOMAIN-CONTAINING PROTEIN"/>
    <property type="match status" value="1"/>
</dbReference>